<evidence type="ECO:0000256" key="1">
    <source>
        <dbReference type="ARBA" id="ARBA00022801"/>
    </source>
</evidence>
<feature type="region of interest" description="Disordered" evidence="2">
    <location>
        <begin position="217"/>
        <end position="249"/>
    </location>
</feature>
<accession>A0A3R8TA27</accession>
<reference evidence="4 5" key="1">
    <citation type="submission" date="2018-12" db="EMBL/GenBank/DDBJ databases">
        <title>The whole draft genome of Aquabacterium sp. SJQ9.</title>
        <authorList>
            <person name="Sun L."/>
            <person name="Gao X."/>
            <person name="Chen W."/>
            <person name="Huang K."/>
        </authorList>
    </citation>
    <scope>NUCLEOTIDE SEQUENCE [LARGE SCALE GENOMIC DNA]</scope>
    <source>
        <strain evidence="4 5">SJQ9</strain>
    </source>
</reference>
<dbReference type="InterPro" id="IPR003010">
    <property type="entry name" value="C-N_Hydrolase"/>
</dbReference>
<dbReference type="AlphaFoldDB" id="A0A3R8TA27"/>
<keyword evidence="5" id="KW-1185">Reference proteome</keyword>
<keyword evidence="1" id="KW-0378">Hydrolase</keyword>
<dbReference type="EMBL" id="RSED01000017">
    <property type="protein sequence ID" value="RRS02941.1"/>
    <property type="molecule type" value="Genomic_DNA"/>
</dbReference>
<name>A0A3R8TA27_9BURK</name>
<proteinExistence type="predicted"/>
<dbReference type="PANTHER" id="PTHR43674">
    <property type="entry name" value="NITRILASE C965.09-RELATED"/>
    <property type="match status" value="1"/>
</dbReference>
<evidence type="ECO:0000259" key="3">
    <source>
        <dbReference type="PROSITE" id="PS50263"/>
    </source>
</evidence>
<dbReference type="GO" id="GO:0016811">
    <property type="term" value="F:hydrolase activity, acting on carbon-nitrogen (but not peptide) bonds, in linear amides"/>
    <property type="evidence" value="ECO:0007669"/>
    <property type="project" value="TreeGrafter"/>
</dbReference>
<comment type="caution">
    <text evidence="4">The sequence shown here is derived from an EMBL/GenBank/DDBJ whole genome shotgun (WGS) entry which is preliminary data.</text>
</comment>
<dbReference type="PROSITE" id="PS50263">
    <property type="entry name" value="CN_HYDROLASE"/>
    <property type="match status" value="1"/>
</dbReference>
<dbReference type="InterPro" id="IPR036526">
    <property type="entry name" value="C-N_Hydrolase_sf"/>
</dbReference>
<feature type="compositionally biased region" description="Low complexity" evidence="2">
    <location>
        <begin position="231"/>
        <end position="242"/>
    </location>
</feature>
<feature type="domain" description="CN hydrolase" evidence="3">
    <location>
        <begin position="1"/>
        <end position="208"/>
    </location>
</feature>
<dbReference type="InterPro" id="IPR050345">
    <property type="entry name" value="Aliph_Amidase/BUP"/>
</dbReference>
<gene>
    <name evidence="4" type="ORF">EIP75_18150</name>
</gene>
<evidence type="ECO:0000256" key="2">
    <source>
        <dbReference type="SAM" id="MobiDB-lite"/>
    </source>
</evidence>
<dbReference type="Pfam" id="PF00795">
    <property type="entry name" value="CN_hydrolase"/>
    <property type="match status" value="1"/>
</dbReference>
<evidence type="ECO:0000313" key="4">
    <source>
        <dbReference type="EMBL" id="RRS02941.1"/>
    </source>
</evidence>
<dbReference type="PANTHER" id="PTHR43674:SF14">
    <property type="entry name" value="ALIPHATIC AMIDASE"/>
    <property type="match status" value="1"/>
</dbReference>
<organism evidence="4 5">
    <name type="scientific">Aquabacterium soli</name>
    <dbReference type="NCBI Taxonomy" id="2493092"/>
    <lineage>
        <taxon>Bacteria</taxon>
        <taxon>Pseudomonadati</taxon>
        <taxon>Pseudomonadota</taxon>
        <taxon>Betaproteobacteria</taxon>
        <taxon>Burkholderiales</taxon>
        <taxon>Aquabacterium</taxon>
    </lineage>
</organism>
<dbReference type="SUPFAM" id="SSF56317">
    <property type="entry name" value="Carbon-nitrogen hydrolase"/>
    <property type="match status" value="1"/>
</dbReference>
<dbReference type="Gene3D" id="3.60.110.10">
    <property type="entry name" value="Carbon-nitrogen hydrolase"/>
    <property type="match status" value="2"/>
</dbReference>
<sequence>MPRLRTRAEVLANANKIRQMIEGLKLGLPGLDLVIFPAYSTHGLPQGDGHDDDAMLNTVGSIPGNETAVLARACRNAQVWGVFSLGCPAEHTLVLMDDQGDIVQAHRGTDCDMPSVCAGPKGMTVSLSDGHSASAAELIVGCPVESTALPAPQALALAHHSYVAVANAAGFDGVRCHFGRSAVIGFDGHTLGECGEEDYGIQFVQLSKRLIREARGQAVPPQGITSASCGPRSHPASRAPAEAPHHPRP</sequence>
<dbReference type="Proteomes" id="UP000269265">
    <property type="component" value="Unassembled WGS sequence"/>
</dbReference>
<evidence type="ECO:0000313" key="5">
    <source>
        <dbReference type="Proteomes" id="UP000269265"/>
    </source>
</evidence>
<protein>
    <recommendedName>
        <fullName evidence="3">CN hydrolase domain-containing protein</fullName>
    </recommendedName>
</protein>